<evidence type="ECO:0000256" key="1">
    <source>
        <dbReference type="SAM" id="MobiDB-lite"/>
    </source>
</evidence>
<dbReference type="AlphaFoldDB" id="A0A4Y9R4L6"/>
<evidence type="ECO:0000259" key="3">
    <source>
        <dbReference type="Pfam" id="PF24481"/>
    </source>
</evidence>
<proteinExistence type="predicted"/>
<dbReference type="Gene3D" id="1.10.287.1490">
    <property type="match status" value="1"/>
</dbReference>
<gene>
    <name evidence="4" type="ORF">E4M00_06790</name>
</gene>
<protein>
    <submittedName>
        <fullName evidence="4">Uncharacterized protein</fullName>
    </submittedName>
</protein>
<feature type="compositionally biased region" description="Basic and acidic residues" evidence="1">
    <location>
        <begin position="149"/>
        <end position="164"/>
    </location>
</feature>
<name>A0A4Y9R4L6_9MICO</name>
<evidence type="ECO:0000313" key="5">
    <source>
        <dbReference type="Proteomes" id="UP000298127"/>
    </source>
</evidence>
<comment type="caution">
    <text evidence="4">The sequence shown here is derived from an EMBL/GenBank/DDBJ whole genome shotgun (WGS) entry which is preliminary data.</text>
</comment>
<dbReference type="EMBL" id="SPQZ01000002">
    <property type="protein sequence ID" value="TFV99197.1"/>
    <property type="molecule type" value="Genomic_DNA"/>
</dbReference>
<dbReference type="RefSeq" id="WP_135119667.1">
    <property type="nucleotide sequence ID" value="NZ_SPQZ01000002.1"/>
</dbReference>
<dbReference type="InterPro" id="IPR052376">
    <property type="entry name" value="Oxidative_Scav/Glycosyltrans"/>
</dbReference>
<sequence length="245" mass="27099">MKATPTEQKELLRLQAIDTRVQQLTHLLANLPEDKTLAALASKSEDVRRRLIGAVGELDDAKLELTRLESDVAVVEARIARDNERVQHTASVKDIQALESELLALRKRQGDLEEIELNVMERVEDKEAVVAEIESERAVLADEASVTTQERDRSKAAHEGTRAELARDREAVSAGIPEDLRELYEKRRTLNGGVGAALMQARTCMGCNMSLTGSDLETVRTAPTDEVLFCPDCGRILVRTEESGI</sequence>
<dbReference type="InterPro" id="IPR003743">
    <property type="entry name" value="Zf-RING_7"/>
</dbReference>
<keyword evidence="5" id="KW-1185">Reference proteome</keyword>
<reference evidence="4 5" key="1">
    <citation type="journal article" date="2018" name="J. Microbiol.">
        <title>Leifsonia flava sp. nov., a novel actinobacterium isolated from the rhizosphere of Aquilegia viridiflora.</title>
        <authorList>
            <person name="Cai Y."/>
            <person name="Tao W.Z."/>
            <person name="Ma Y.J."/>
            <person name="Cheng J."/>
            <person name="Zhang M.Y."/>
            <person name="Zhang Y.X."/>
        </authorList>
    </citation>
    <scope>NUCLEOTIDE SEQUENCE [LARGE SCALE GENOMIC DNA]</scope>
    <source>
        <strain evidence="4 5">SYP-B2174</strain>
    </source>
</reference>
<accession>A0A4Y9R4L6</accession>
<dbReference type="Pfam" id="PF24481">
    <property type="entry name" value="CT398_CC"/>
    <property type="match status" value="1"/>
</dbReference>
<evidence type="ECO:0000259" key="2">
    <source>
        <dbReference type="Pfam" id="PF02591"/>
    </source>
</evidence>
<dbReference type="Proteomes" id="UP000298127">
    <property type="component" value="Unassembled WGS sequence"/>
</dbReference>
<dbReference type="InterPro" id="IPR056003">
    <property type="entry name" value="CT398_CC_hairpin"/>
</dbReference>
<evidence type="ECO:0000313" key="4">
    <source>
        <dbReference type="EMBL" id="TFV99197.1"/>
    </source>
</evidence>
<feature type="domain" description="CT398-like coiled coil hairpin" evidence="3">
    <location>
        <begin position="14"/>
        <end position="190"/>
    </location>
</feature>
<organism evidence="4 5">
    <name type="scientific">Orlajensenia leifsoniae</name>
    <dbReference type="NCBI Taxonomy" id="2561933"/>
    <lineage>
        <taxon>Bacteria</taxon>
        <taxon>Bacillati</taxon>
        <taxon>Actinomycetota</taxon>
        <taxon>Actinomycetes</taxon>
        <taxon>Micrococcales</taxon>
        <taxon>Microbacteriaceae</taxon>
        <taxon>Orlajensenia</taxon>
    </lineage>
</organism>
<dbReference type="PANTHER" id="PTHR39082">
    <property type="entry name" value="PHOSPHOLIPASE C-BETA-2-RELATED"/>
    <property type="match status" value="1"/>
</dbReference>
<dbReference type="Pfam" id="PF02591">
    <property type="entry name" value="Zn_ribbon_9"/>
    <property type="match status" value="1"/>
</dbReference>
<feature type="domain" description="C4-type zinc ribbon" evidence="2">
    <location>
        <begin position="203"/>
        <end position="237"/>
    </location>
</feature>
<feature type="region of interest" description="Disordered" evidence="1">
    <location>
        <begin position="141"/>
        <end position="164"/>
    </location>
</feature>
<dbReference type="PANTHER" id="PTHR39082:SF1">
    <property type="entry name" value="SCAVENGER RECEPTOR CLASS A MEMBER 3"/>
    <property type="match status" value="1"/>
</dbReference>